<evidence type="ECO:0000256" key="3">
    <source>
        <dbReference type="SAM" id="MobiDB-lite"/>
    </source>
</evidence>
<evidence type="ECO:0000313" key="4">
    <source>
        <dbReference type="EMBL" id="GAA3727074.1"/>
    </source>
</evidence>
<sequence length="333" mass="38850">MHFYNTTENTNNQDEHALKDVTKSGKERPWREKKIDNVSYAELLQILKFQKAGNVGACGRVLEFKPTDEGYLKLFKTWFCKSKLCPVCNWRRSMKNSYQAQRVVEEVIKEKPKARWLFLTLTARNAVDGHDLKSSLSELTKAFNKLKMYAKVKKNLIGFMRSTEVTVNQETGAYNQHMHILLCVENKYFRGIDNYISHEDWTVLWQKALKINYRPIVKVQAIKPNKKGDSDIQSAIKETSKYSVKSADYLTEDDERNLEIVSDLEHGLFRKRMISYGGLLKEKHKLLNLDDADDGNLIQTSDEEEPSDNEEEANSIIAIWNYSRQNYYLKLER</sequence>
<evidence type="ECO:0000256" key="2">
    <source>
        <dbReference type="ARBA" id="ARBA00022705"/>
    </source>
</evidence>
<comment type="caution">
    <text evidence="4">The sequence shown here is derived from an EMBL/GenBank/DDBJ whole genome shotgun (WGS) entry which is preliminary data.</text>
</comment>
<keyword evidence="5" id="KW-1185">Reference proteome</keyword>
<gene>
    <name evidence="4" type="ORF">GCM10022378_15380</name>
</gene>
<organism evidence="4 5">
    <name type="scientific">Salinicoccus jeotgali</name>
    <dbReference type="NCBI Taxonomy" id="381634"/>
    <lineage>
        <taxon>Bacteria</taxon>
        <taxon>Bacillati</taxon>
        <taxon>Bacillota</taxon>
        <taxon>Bacilli</taxon>
        <taxon>Bacillales</taxon>
        <taxon>Staphylococcaceae</taxon>
        <taxon>Salinicoccus</taxon>
    </lineage>
</organism>
<dbReference type="Proteomes" id="UP001500920">
    <property type="component" value="Unassembled WGS sequence"/>
</dbReference>
<comment type="similarity">
    <text evidence="1">Belongs to the Gram-positive plasmids replication protein type 1 family.</text>
</comment>
<protein>
    <submittedName>
        <fullName evidence="4">Protein rep</fullName>
    </submittedName>
</protein>
<reference evidence="5" key="1">
    <citation type="journal article" date="2019" name="Int. J. Syst. Evol. Microbiol.">
        <title>The Global Catalogue of Microorganisms (GCM) 10K type strain sequencing project: providing services to taxonomists for standard genome sequencing and annotation.</title>
        <authorList>
            <consortium name="The Broad Institute Genomics Platform"/>
            <consortium name="The Broad Institute Genome Sequencing Center for Infectious Disease"/>
            <person name="Wu L."/>
            <person name="Ma J."/>
        </authorList>
    </citation>
    <scope>NUCLEOTIDE SEQUENCE [LARGE SCALE GENOMIC DNA]</scope>
    <source>
        <strain evidence="5">JCM 16981</strain>
    </source>
</reference>
<proteinExistence type="inferred from homology"/>
<accession>A0ABP7F0G1</accession>
<dbReference type="EMBL" id="BAABCK010000043">
    <property type="protein sequence ID" value="GAA3727074.1"/>
    <property type="molecule type" value="Genomic_DNA"/>
</dbReference>
<keyword evidence="2" id="KW-0235">DNA replication</keyword>
<evidence type="ECO:0000256" key="1">
    <source>
        <dbReference type="ARBA" id="ARBA00008909"/>
    </source>
</evidence>
<evidence type="ECO:0000313" key="5">
    <source>
        <dbReference type="Proteomes" id="UP001500920"/>
    </source>
</evidence>
<dbReference type="InterPro" id="IPR000989">
    <property type="entry name" value="Rep"/>
</dbReference>
<dbReference type="Pfam" id="PF01446">
    <property type="entry name" value="Rep_1"/>
    <property type="match status" value="1"/>
</dbReference>
<feature type="region of interest" description="Disordered" evidence="3">
    <location>
        <begin position="1"/>
        <end position="30"/>
    </location>
</feature>
<dbReference type="RefSeq" id="WP_344703138.1">
    <property type="nucleotide sequence ID" value="NZ_BAABCK010000043.1"/>
</dbReference>
<name>A0ABP7F0G1_9STAP</name>
<feature type="compositionally biased region" description="Polar residues" evidence="3">
    <location>
        <begin position="1"/>
        <end position="12"/>
    </location>
</feature>
<feature type="compositionally biased region" description="Basic and acidic residues" evidence="3">
    <location>
        <begin position="13"/>
        <end position="30"/>
    </location>
</feature>